<feature type="compositionally biased region" description="Acidic residues" evidence="1">
    <location>
        <begin position="237"/>
        <end position="255"/>
    </location>
</feature>
<sequence length="255" mass="28363">MLTIDDIRLIDMKVSLVREWDRWSNLAAIGSNKDIEDFLVKNGIGTNAGLALLTRIAKYLSRKLRLPKGTLAKKIYAWRPLAVMADVFGAGIYVFVSRSLFTCYNKIRPTDGIKKEDKFRAMALAVADEIPDLLEICQASYAHIVQPVLESLLASNNMQDLSRDLRIPGVQMATDGDLHSLRKTSIPELLGICISPRGFIEELDSVTEGNAEAKTTLVRQQSIVRGHYNENGKDSTGDEDNDDDESGEEDDEDCN</sequence>
<keyword evidence="4" id="KW-1185">Reference proteome</keyword>
<proteinExistence type="predicted"/>
<keyword evidence="2" id="KW-0812">Transmembrane</keyword>
<name>A0A2K0UQC1_GIBNY</name>
<accession>A0A2K0UQC1</accession>
<evidence type="ECO:0000313" key="4">
    <source>
        <dbReference type="Proteomes" id="UP000236664"/>
    </source>
</evidence>
<feature type="region of interest" description="Disordered" evidence="1">
    <location>
        <begin position="221"/>
        <end position="255"/>
    </location>
</feature>
<comment type="caution">
    <text evidence="3">The sequence shown here is derived from an EMBL/GenBank/DDBJ whole genome shotgun (WGS) entry which is preliminary data.</text>
</comment>
<reference evidence="3 4" key="1">
    <citation type="submission" date="2017-06" db="EMBL/GenBank/DDBJ databases">
        <title>Genome of Fusarium nygamai isolate CS10214.</title>
        <authorList>
            <person name="Gardiner D.M."/>
            <person name="Obanor F."/>
            <person name="Kazan K."/>
        </authorList>
    </citation>
    <scope>NUCLEOTIDE SEQUENCE [LARGE SCALE GENOMIC DNA]</scope>
    <source>
        <strain evidence="3 4">CS10214</strain>
    </source>
</reference>
<feature type="transmembrane region" description="Helical" evidence="2">
    <location>
        <begin position="75"/>
        <end position="96"/>
    </location>
</feature>
<organism evidence="3 4">
    <name type="scientific">Gibberella nygamai</name>
    <name type="common">Bean root rot disease fungus</name>
    <name type="synonym">Fusarium nygamai</name>
    <dbReference type="NCBI Taxonomy" id="42673"/>
    <lineage>
        <taxon>Eukaryota</taxon>
        <taxon>Fungi</taxon>
        <taxon>Dikarya</taxon>
        <taxon>Ascomycota</taxon>
        <taxon>Pezizomycotina</taxon>
        <taxon>Sordariomycetes</taxon>
        <taxon>Hypocreomycetidae</taxon>
        <taxon>Hypocreales</taxon>
        <taxon>Nectriaceae</taxon>
        <taxon>Fusarium</taxon>
        <taxon>Fusarium fujikuroi species complex</taxon>
    </lineage>
</organism>
<gene>
    <name evidence="3" type="ORF">FNYG_14711</name>
</gene>
<dbReference type="AlphaFoldDB" id="A0A2K0UQC1"/>
<dbReference type="Proteomes" id="UP000236664">
    <property type="component" value="Unassembled WGS sequence"/>
</dbReference>
<dbReference type="OrthoDB" id="5094291at2759"/>
<evidence type="ECO:0000256" key="2">
    <source>
        <dbReference type="SAM" id="Phobius"/>
    </source>
</evidence>
<feature type="compositionally biased region" description="Basic and acidic residues" evidence="1">
    <location>
        <begin position="227"/>
        <end position="236"/>
    </location>
</feature>
<evidence type="ECO:0000256" key="1">
    <source>
        <dbReference type="SAM" id="MobiDB-lite"/>
    </source>
</evidence>
<keyword evidence="2" id="KW-0472">Membrane</keyword>
<keyword evidence="2" id="KW-1133">Transmembrane helix</keyword>
<dbReference type="EMBL" id="MTQA01000394">
    <property type="protein sequence ID" value="PNP59960.1"/>
    <property type="molecule type" value="Genomic_DNA"/>
</dbReference>
<evidence type="ECO:0000313" key="3">
    <source>
        <dbReference type="EMBL" id="PNP59960.1"/>
    </source>
</evidence>
<protein>
    <submittedName>
        <fullName evidence="3">Uncharacterized protein</fullName>
    </submittedName>
</protein>